<dbReference type="PANTHER" id="PTHR16231">
    <property type="entry name" value="COMM DOMAIN-CONTAINING PROTEIN 4-8 FAMILY MEMBER"/>
    <property type="match status" value="1"/>
</dbReference>
<gene>
    <name evidence="2" type="ORF">EAI_03792</name>
</gene>
<dbReference type="InterPro" id="IPR047155">
    <property type="entry name" value="COMMD4/6/7/8"/>
</dbReference>
<accession>E2BT81</accession>
<proteinExistence type="predicted"/>
<dbReference type="Proteomes" id="UP000008237">
    <property type="component" value="Unassembled WGS sequence"/>
</dbReference>
<sequence length="178" mass="20833">MKSSQSLYISLFSEEKSDVLKELLHACVDEICGRPGPSYRKFINSMDWSRAEYEGVYKLLSTLLKNPASLYMVDEKMPQEYHELPEQVQQNVLTCLKVRREQLTNALLKEHYKRKLPTVTNFDWRLKLVMGSSKMASLRESLLQLDFIVEDMDSRRIINLELNKDELETMINVLEVLV</sequence>
<dbReference type="OrthoDB" id="64318at2759"/>
<dbReference type="Pfam" id="PF07258">
    <property type="entry name" value="COMM_domain"/>
    <property type="match status" value="1"/>
</dbReference>
<dbReference type="KEGG" id="hst:105186298"/>
<dbReference type="AlphaFoldDB" id="E2BT81"/>
<dbReference type="InParanoid" id="E2BT81"/>
<protein>
    <submittedName>
        <fullName evidence="2">COMM domain-containing protein 8</fullName>
    </submittedName>
</protein>
<dbReference type="InterPro" id="IPR055184">
    <property type="entry name" value="COMMD8_HN"/>
</dbReference>
<evidence type="ECO:0000313" key="2">
    <source>
        <dbReference type="EMBL" id="EFN81083.1"/>
    </source>
</evidence>
<dbReference type="OMA" id="MECVSIR"/>
<dbReference type="PROSITE" id="PS51269">
    <property type="entry name" value="COMM"/>
    <property type="match status" value="1"/>
</dbReference>
<evidence type="ECO:0000313" key="3">
    <source>
        <dbReference type="Proteomes" id="UP000008237"/>
    </source>
</evidence>
<dbReference type="Pfam" id="PF22838">
    <property type="entry name" value="COMMD8_HN"/>
    <property type="match status" value="1"/>
</dbReference>
<organism evidence="3">
    <name type="scientific">Harpegnathos saltator</name>
    <name type="common">Jerdon's jumping ant</name>
    <dbReference type="NCBI Taxonomy" id="610380"/>
    <lineage>
        <taxon>Eukaryota</taxon>
        <taxon>Metazoa</taxon>
        <taxon>Ecdysozoa</taxon>
        <taxon>Arthropoda</taxon>
        <taxon>Hexapoda</taxon>
        <taxon>Insecta</taxon>
        <taxon>Pterygota</taxon>
        <taxon>Neoptera</taxon>
        <taxon>Endopterygota</taxon>
        <taxon>Hymenoptera</taxon>
        <taxon>Apocrita</taxon>
        <taxon>Aculeata</taxon>
        <taxon>Formicoidea</taxon>
        <taxon>Formicidae</taxon>
        <taxon>Ponerinae</taxon>
        <taxon>Ponerini</taxon>
        <taxon>Harpegnathos</taxon>
    </lineage>
</organism>
<name>E2BT81_HARSA</name>
<dbReference type="PANTHER" id="PTHR16231:SF0">
    <property type="entry name" value="COMM DOMAIN-CONTAINING PROTEIN 8"/>
    <property type="match status" value="1"/>
</dbReference>
<dbReference type="EMBL" id="GL450384">
    <property type="protein sequence ID" value="EFN81083.1"/>
    <property type="molecule type" value="Genomic_DNA"/>
</dbReference>
<dbReference type="PhylomeDB" id="E2BT81"/>
<keyword evidence="3" id="KW-1185">Reference proteome</keyword>
<dbReference type="InterPro" id="IPR017920">
    <property type="entry name" value="COMM"/>
</dbReference>
<dbReference type="STRING" id="610380.E2BT81"/>
<feature type="domain" description="COMM" evidence="1">
    <location>
        <begin position="118"/>
        <end position="178"/>
    </location>
</feature>
<evidence type="ECO:0000259" key="1">
    <source>
        <dbReference type="PROSITE" id="PS51269"/>
    </source>
</evidence>
<reference evidence="2 3" key="1">
    <citation type="journal article" date="2010" name="Science">
        <title>Genomic comparison of the ants Camponotus floridanus and Harpegnathos saltator.</title>
        <authorList>
            <person name="Bonasio R."/>
            <person name="Zhang G."/>
            <person name="Ye C."/>
            <person name="Mutti N.S."/>
            <person name="Fang X."/>
            <person name="Qin N."/>
            <person name="Donahue G."/>
            <person name="Yang P."/>
            <person name="Li Q."/>
            <person name="Li C."/>
            <person name="Zhang P."/>
            <person name="Huang Z."/>
            <person name="Berger S.L."/>
            <person name="Reinberg D."/>
            <person name="Wang J."/>
            <person name="Liebig J."/>
        </authorList>
    </citation>
    <scope>NUCLEOTIDE SEQUENCE [LARGE SCALE GENOMIC DNA]</scope>
    <source>
        <strain evidence="2 3">R22 G/1</strain>
    </source>
</reference>